<dbReference type="OrthoDB" id="2441813at2759"/>
<name>A0A1Y2HA28_9FUNG</name>
<dbReference type="AlphaFoldDB" id="A0A1Y2HA28"/>
<feature type="domain" description="Transposable element P transposase-like GTP-binding insertion" evidence="1">
    <location>
        <begin position="6"/>
        <end position="121"/>
    </location>
</feature>
<comment type="caution">
    <text evidence="2">The sequence shown here is derived from an EMBL/GenBank/DDBJ whole genome shotgun (WGS) entry which is preliminary data.</text>
</comment>
<dbReference type="Pfam" id="PF21788">
    <property type="entry name" value="TNP-like_GBD"/>
    <property type="match status" value="1"/>
</dbReference>
<evidence type="ECO:0000313" key="2">
    <source>
        <dbReference type="EMBL" id="ORZ31438.1"/>
    </source>
</evidence>
<evidence type="ECO:0000259" key="1">
    <source>
        <dbReference type="Pfam" id="PF21788"/>
    </source>
</evidence>
<dbReference type="EMBL" id="MCFL01000060">
    <property type="protein sequence ID" value="ORZ31438.1"/>
    <property type="molecule type" value="Genomic_DNA"/>
</dbReference>
<dbReference type="Proteomes" id="UP000193411">
    <property type="component" value="Unassembled WGS sequence"/>
</dbReference>
<proteinExistence type="predicted"/>
<dbReference type="InterPro" id="IPR048366">
    <property type="entry name" value="TNP-like_GBD"/>
</dbReference>
<reference evidence="2 3" key="1">
    <citation type="submission" date="2016-07" db="EMBL/GenBank/DDBJ databases">
        <title>Pervasive Adenine N6-methylation of Active Genes in Fungi.</title>
        <authorList>
            <consortium name="DOE Joint Genome Institute"/>
            <person name="Mondo S.J."/>
            <person name="Dannebaum R.O."/>
            <person name="Kuo R.C."/>
            <person name="Labutti K."/>
            <person name="Haridas S."/>
            <person name="Kuo A."/>
            <person name="Salamov A."/>
            <person name="Ahrendt S.R."/>
            <person name="Lipzen A."/>
            <person name="Sullivan W."/>
            <person name="Andreopoulos W.B."/>
            <person name="Clum A."/>
            <person name="Lindquist E."/>
            <person name="Daum C."/>
            <person name="Ramamoorthy G.K."/>
            <person name="Gryganskyi A."/>
            <person name="Culley D."/>
            <person name="Magnuson J.K."/>
            <person name="James T.Y."/>
            <person name="O'Malley M.A."/>
            <person name="Stajich J.E."/>
            <person name="Spatafora J.W."/>
            <person name="Visel A."/>
            <person name="Grigoriev I.V."/>
        </authorList>
    </citation>
    <scope>NUCLEOTIDE SEQUENCE [LARGE SCALE GENOMIC DNA]</scope>
    <source>
        <strain evidence="2 3">PL171</strain>
    </source>
</reference>
<accession>A0A1Y2HA28</accession>
<gene>
    <name evidence="2" type="ORF">BCR44DRAFT_222649</name>
</gene>
<keyword evidence="3" id="KW-1185">Reference proteome</keyword>
<organism evidence="2 3">
    <name type="scientific">Catenaria anguillulae PL171</name>
    <dbReference type="NCBI Taxonomy" id="765915"/>
    <lineage>
        <taxon>Eukaryota</taxon>
        <taxon>Fungi</taxon>
        <taxon>Fungi incertae sedis</taxon>
        <taxon>Blastocladiomycota</taxon>
        <taxon>Blastocladiomycetes</taxon>
        <taxon>Blastocladiales</taxon>
        <taxon>Catenariaceae</taxon>
        <taxon>Catenaria</taxon>
    </lineage>
</organism>
<sequence>MQDPPHALKKLRNSLFNSNRQLQHGEKKFAWCVVEALLQFKKVTNGFDPARRVTDDSVHLTAWTKMRVGLAAGVMHEYVAKQIEMDVKPTNNMDQNMINGTVEYIRRVARFYEIMTDTACFKSMDDPRFAELDAIVEWFTVWKKWVDEQVDAAKQLPAATDEEKKAQAAKIKEAKAMFITNEAYEDLCICVHGFKNSAQYLFSEYSFLHVYPRTMSTNSLEAFFALARATGGHDGRVTAKHMLIAHMYFMSMRAYTTHLKRLNTSYVMPTAADLDGDGGGDQNEAGILGDEGGVDKDGDWDVTGSKDWETIEIIGGDGQGGSVGTCRDTAASQARLHDHGFSDLEDEFLVMEYFESMIDCDNFEHIDTFA</sequence>
<protein>
    <recommendedName>
        <fullName evidence="1">Transposable element P transposase-like GTP-binding insertion domain-containing protein</fullName>
    </recommendedName>
</protein>
<evidence type="ECO:0000313" key="3">
    <source>
        <dbReference type="Proteomes" id="UP000193411"/>
    </source>
</evidence>